<reference evidence="2" key="1">
    <citation type="journal article" date="2020" name="Nature">
        <title>Giant virus diversity and host interactions through global metagenomics.</title>
        <authorList>
            <person name="Schulz F."/>
            <person name="Roux S."/>
            <person name="Paez-Espino D."/>
            <person name="Jungbluth S."/>
            <person name="Walsh D.A."/>
            <person name="Denef V.J."/>
            <person name="McMahon K.D."/>
            <person name="Konstantinidis K.T."/>
            <person name="Eloe-Fadrosh E.A."/>
            <person name="Kyrpides N.C."/>
            <person name="Woyke T."/>
        </authorList>
    </citation>
    <scope>NUCLEOTIDE SEQUENCE</scope>
    <source>
        <strain evidence="2">GVMAG-M-3300024252-29</strain>
    </source>
</reference>
<sequence>MVVSRIDKSISYPEIKSIMADDKNRNAELYLIEVHDQDIVVAIGTEINTYRSKHVVYHPIYMIKNNGKAAQIGVYEITDTDIISMIDDNGNLDVERLDEPLIYTFANKSYIENNKMVPPNEKSQKENDEEKVDEINEEIEESIQKEDTTTKSSGETGSVFNIPSNRSDIFSLDVNAKPPIELQEETSKDAERERNTFKGSEPKSASWVQKAMLNLHYNIIETENNADSFFESIRLSFAQIGQVTTVSSLRKKLSREVDQELFDKYTQLYRDSAQTVLSEQKNAKVLEQEYNKYKSLVTETISSSEQNEYIQNARTISKQHAGTVNQKRNAQDIYNEVKFMKGIDTIDKLVTMVQSSDYFPDEWAISTMERILNIKFVILSSEYAKHDKDNMLQCGSRIDQRIQSNGVFEPEFYILLENTGKHYRVVTYKNKYIFTYKELPYDIKDMIITKCVERNSGPFVLIPEFKTLVETIDENALKGNEQVVSLDMLTSTDPSVVFQFYEKSVDKPAGKGSGEKIEPAERRLDFAKLSPKGEYPDWRRKLDNTWVDTENTIMLDELHWNSVEHYVQANKFKANHPDFYHKFTLESGSELSKDVDMALGAGSKNGKRGKEKIRPDTVSIDPTYPGKNEDIARVKAMTYKFTEIPHYKGLLLATKNATLNKYVRGYPPSLDTDLIKIRNSII</sequence>
<feature type="region of interest" description="Disordered" evidence="1">
    <location>
        <begin position="141"/>
        <end position="164"/>
    </location>
</feature>
<protein>
    <recommendedName>
        <fullName evidence="3">NADAR domain-containing protein</fullName>
    </recommendedName>
</protein>
<dbReference type="InterPro" id="IPR037238">
    <property type="entry name" value="YbiA-like_sf"/>
</dbReference>
<dbReference type="EMBL" id="MN740207">
    <property type="protein sequence ID" value="QHT93301.1"/>
    <property type="molecule type" value="Genomic_DNA"/>
</dbReference>
<dbReference type="Gene3D" id="1.10.357.40">
    <property type="entry name" value="YbiA-like"/>
    <property type="match status" value="1"/>
</dbReference>
<feature type="compositionally biased region" description="Polar residues" evidence="1">
    <location>
        <begin position="150"/>
        <end position="164"/>
    </location>
</feature>
<evidence type="ECO:0008006" key="3">
    <source>
        <dbReference type="Google" id="ProtNLM"/>
    </source>
</evidence>
<name>A0A6C0IJ89_9ZZZZ</name>
<evidence type="ECO:0000256" key="1">
    <source>
        <dbReference type="SAM" id="MobiDB-lite"/>
    </source>
</evidence>
<proteinExistence type="predicted"/>
<dbReference type="AlphaFoldDB" id="A0A6C0IJ89"/>
<evidence type="ECO:0000313" key="2">
    <source>
        <dbReference type="EMBL" id="QHT93301.1"/>
    </source>
</evidence>
<feature type="region of interest" description="Disordered" evidence="1">
    <location>
        <begin position="602"/>
        <end position="621"/>
    </location>
</feature>
<dbReference type="SUPFAM" id="SSF143990">
    <property type="entry name" value="YbiA-like"/>
    <property type="match status" value="1"/>
</dbReference>
<feature type="region of interest" description="Disordered" evidence="1">
    <location>
        <begin position="178"/>
        <end position="203"/>
    </location>
</feature>
<accession>A0A6C0IJ89</accession>
<organism evidence="2">
    <name type="scientific">viral metagenome</name>
    <dbReference type="NCBI Taxonomy" id="1070528"/>
    <lineage>
        <taxon>unclassified sequences</taxon>
        <taxon>metagenomes</taxon>
        <taxon>organismal metagenomes</taxon>
    </lineage>
</organism>
<feature type="region of interest" description="Disordered" evidence="1">
    <location>
        <begin position="114"/>
        <end position="133"/>
    </location>
</feature>
<feature type="compositionally biased region" description="Basic and acidic residues" evidence="1">
    <location>
        <begin position="185"/>
        <end position="196"/>
    </location>
</feature>